<evidence type="ECO:0000313" key="10">
    <source>
        <dbReference type="Proteomes" id="UP000887226"/>
    </source>
</evidence>
<accession>A0A9P8CFV5</accession>
<keyword evidence="7" id="KW-0819">tRNA processing</keyword>
<dbReference type="OrthoDB" id="166907at2759"/>
<gene>
    <name evidence="9" type="ORF">BJ878DRAFT_461670</name>
</gene>
<comment type="similarity">
    <text evidence="4">Belongs to the ELP5 family.</text>
</comment>
<dbReference type="GO" id="GO:0033588">
    <property type="term" value="C:elongator holoenzyme complex"/>
    <property type="evidence" value="ECO:0007669"/>
    <property type="project" value="InterPro"/>
</dbReference>
<dbReference type="GO" id="GO:0000049">
    <property type="term" value="F:tRNA binding"/>
    <property type="evidence" value="ECO:0007669"/>
    <property type="project" value="TreeGrafter"/>
</dbReference>
<sequence length="355" mass="38788">MAPPPSQQRRTHNTLLFQRLLNLRDGASPFTLVLDTLEESGASLIGEFARRAKIGKSKIIYISFSTLRKRVPFEIDGFVFGRAKSLSILQQEIISHIASSPGNPQAAAQKYLLIIDTLNTLASSKPQHLSTFLSTLLLSPNISLLATHHTDIPLSHLPATQSYHPDPLTILIYLATAILTIHNLSQVVAKKRARDKSLQEPHFGLDERREGILIGLSGTLGAEGRAEVVVEMEIRRKSGRGILEVFVLAPPPPNSSIASKPTLDNVTLLDDHPLYSTLPPLNVLMGDGGGEGEEVETTFSLGLSEKERRAREGIVLPYFDAQRDGGASGAGMGGRILYEMGAEDREDFDDEEDEI</sequence>
<evidence type="ECO:0000256" key="6">
    <source>
        <dbReference type="ARBA" id="ARBA00022490"/>
    </source>
</evidence>
<dbReference type="GO" id="GO:0005829">
    <property type="term" value="C:cytosol"/>
    <property type="evidence" value="ECO:0007669"/>
    <property type="project" value="TreeGrafter"/>
</dbReference>
<dbReference type="GO" id="GO:0005634">
    <property type="term" value="C:nucleus"/>
    <property type="evidence" value="ECO:0007669"/>
    <property type="project" value="UniProtKB-SubCell"/>
</dbReference>
<proteinExistence type="inferred from homology"/>
<dbReference type="CDD" id="cd19496">
    <property type="entry name" value="Elp5"/>
    <property type="match status" value="1"/>
</dbReference>
<comment type="pathway">
    <text evidence="3">tRNA modification; 5-methoxycarbonylmethyl-2-thiouridine-tRNA biosynthesis.</text>
</comment>
<keyword evidence="8" id="KW-0539">Nucleus</keyword>
<organism evidence="9 10">
    <name type="scientific">Calycina marina</name>
    <dbReference type="NCBI Taxonomy" id="1763456"/>
    <lineage>
        <taxon>Eukaryota</taxon>
        <taxon>Fungi</taxon>
        <taxon>Dikarya</taxon>
        <taxon>Ascomycota</taxon>
        <taxon>Pezizomycotina</taxon>
        <taxon>Leotiomycetes</taxon>
        <taxon>Helotiales</taxon>
        <taxon>Pezizellaceae</taxon>
        <taxon>Calycina</taxon>
    </lineage>
</organism>
<dbReference type="Gene3D" id="3.40.50.300">
    <property type="entry name" value="P-loop containing nucleotide triphosphate hydrolases"/>
    <property type="match status" value="1"/>
</dbReference>
<protein>
    <recommendedName>
        <fullName evidence="5">Elongator complex protein 5</fullName>
    </recommendedName>
</protein>
<evidence type="ECO:0000256" key="3">
    <source>
        <dbReference type="ARBA" id="ARBA00005043"/>
    </source>
</evidence>
<dbReference type="EMBL" id="MU253953">
    <property type="protein sequence ID" value="KAG9243766.1"/>
    <property type="molecule type" value="Genomic_DNA"/>
</dbReference>
<evidence type="ECO:0000256" key="5">
    <source>
        <dbReference type="ARBA" id="ARBA00020264"/>
    </source>
</evidence>
<dbReference type="InterPro" id="IPR019519">
    <property type="entry name" value="Elp5"/>
</dbReference>
<keyword evidence="10" id="KW-1185">Reference proteome</keyword>
<comment type="subcellular location">
    <subcellularLocation>
        <location evidence="2">Cytoplasm</location>
    </subcellularLocation>
    <subcellularLocation>
        <location evidence="1">Nucleus</location>
    </subcellularLocation>
</comment>
<reference evidence="9" key="1">
    <citation type="journal article" date="2021" name="IMA Fungus">
        <title>Genomic characterization of three marine fungi, including Emericellopsis atlantica sp. nov. with signatures of a generalist lifestyle and marine biomass degradation.</title>
        <authorList>
            <person name="Hagestad O.C."/>
            <person name="Hou L."/>
            <person name="Andersen J.H."/>
            <person name="Hansen E.H."/>
            <person name="Altermark B."/>
            <person name="Li C."/>
            <person name="Kuhnert E."/>
            <person name="Cox R.J."/>
            <person name="Crous P.W."/>
            <person name="Spatafora J.W."/>
            <person name="Lail K."/>
            <person name="Amirebrahimi M."/>
            <person name="Lipzen A."/>
            <person name="Pangilinan J."/>
            <person name="Andreopoulos W."/>
            <person name="Hayes R.D."/>
            <person name="Ng V."/>
            <person name="Grigoriev I.V."/>
            <person name="Jackson S.A."/>
            <person name="Sutton T.D.S."/>
            <person name="Dobson A.D.W."/>
            <person name="Rama T."/>
        </authorList>
    </citation>
    <scope>NUCLEOTIDE SEQUENCE</scope>
    <source>
        <strain evidence="9">TRa3180A</strain>
    </source>
</reference>
<evidence type="ECO:0000256" key="1">
    <source>
        <dbReference type="ARBA" id="ARBA00004123"/>
    </source>
</evidence>
<evidence type="ECO:0000256" key="4">
    <source>
        <dbReference type="ARBA" id="ARBA00009567"/>
    </source>
</evidence>
<evidence type="ECO:0000256" key="2">
    <source>
        <dbReference type="ARBA" id="ARBA00004496"/>
    </source>
</evidence>
<evidence type="ECO:0000256" key="7">
    <source>
        <dbReference type="ARBA" id="ARBA00022694"/>
    </source>
</evidence>
<dbReference type="InterPro" id="IPR027417">
    <property type="entry name" value="P-loop_NTPase"/>
</dbReference>
<name>A0A9P8CFV5_9HELO</name>
<keyword evidence="6" id="KW-0963">Cytoplasm</keyword>
<dbReference type="GO" id="GO:0002098">
    <property type="term" value="P:tRNA wobble uridine modification"/>
    <property type="evidence" value="ECO:0007669"/>
    <property type="project" value="InterPro"/>
</dbReference>
<evidence type="ECO:0000256" key="8">
    <source>
        <dbReference type="ARBA" id="ARBA00023242"/>
    </source>
</evidence>
<dbReference type="AlphaFoldDB" id="A0A9P8CFV5"/>
<comment type="caution">
    <text evidence="9">The sequence shown here is derived from an EMBL/GenBank/DDBJ whole genome shotgun (WGS) entry which is preliminary data.</text>
</comment>
<evidence type="ECO:0000313" key="9">
    <source>
        <dbReference type="EMBL" id="KAG9243766.1"/>
    </source>
</evidence>
<dbReference type="Pfam" id="PF10483">
    <property type="entry name" value="Elong_Iki1"/>
    <property type="match status" value="1"/>
</dbReference>
<dbReference type="Proteomes" id="UP000887226">
    <property type="component" value="Unassembled WGS sequence"/>
</dbReference>
<dbReference type="PANTHER" id="PTHR15641:SF1">
    <property type="entry name" value="ELONGATOR COMPLEX PROTEIN 5"/>
    <property type="match status" value="1"/>
</dbReference>
<dbReference type="PANTHER" id="PTHR15641">
    <property type="entry name" value="ELONGATOR COMPLEX PROTEIN 5"/>
    <property type="match status" value="1"/>
</dbReference>